<dbReference type="Gene3D" id="3.10.196.10">
    <property type="entry name" value="Vitamin B12-dependent methionine synthase, activation domain"/>
    <property type="match status" value="1"/>
</dbReference>
<dbReference type="CDD" id="cd02069">
    <property type="entry name" value="methionine_synthase_B12_BD"/>
    <property type="match status" value="1"/>
</dbReference>
<dbReference type="SUPFAM" id="SSF47644">
    <property type="entry name" value="Methionine synthase domain"/>
    <property type="match status" value="1"/>
</dbReference>
<evidence type="ECO:0000259" key="23">
    <source>
        <dbReference type="PROSITE" id="PS51337"/>
    </source>
</evidence>
<feature type="binding site" evidence="16 18">
    <location>
        <position position="307"/>
    </location>
    <ligand>
        <name>Zn(2+)</name>
        <dbReference type="ChEBI" id="CHEBI:29105"/>
    </ligand>
</feature>
<dbReference type="FunFam" id="3.20.20.20:FF:000002">
    <property type="entry name" value="Methionine synthase"/>
    <property type="match status" value="1"/>
</dbReference>
<keyword evidence="6 15" id="KW-0028">Amino-acid biosynthesis</keyword>
<comment type="similarity">
    <text evidence="4">Belongs to the vitamin-B12 dependent methionine synthase family.</text>
</comment>
<dbReference type="Proteomes" id="UP000274131">
    <property type="component" value="Unassembled WGS sequence"/>
</dbReference>
<dbReference type="InterPro" id="IPR011005">
    <property type="entry name" value="Dihydropteroate_synth-like_sf"/>
</dbReference>
<keyword evidence="25" id="KW-1185">Reference proteome</keyword>
<dbReference type="PANTHER" id="PTHR45833:SF1">
    <property type="entry name" value="METHIONINE SYNTHASE"/>
    <property type="match status" value="1"/>
</dbReference>
<dbReference type="PROSITE" id="PS50970">
    <property type="entry name" value="HCY"/>
    <property type="match status" value="1"/>
</dbReference>
<dbReference type="AlphaFoldDB" id="A0A158QB06"/>
<dbReference type="PROSITE" id="PS50974">
    <property type="entry name" value="ADOMET_ACTIVATION"/>
    <property type="match status" value="1"/>
</dbReference>
<evidence type="ECO:0000313" key="24">
    <source>
        <dbReference type="EMBL" id="VDD92473.1"/>
    </source>
</evidence>
<proteinExistence type="inferred from homology"/>
<evidence type="ECO:0000256" key="1">
    <source>
        <dbReference type="ARBA" id="ARBA00001947"/>
    </source>
</evidence>
<protein>
    <recommendedName>
        <fullName evidence="15">Methionine synthase</fullName>
        <ecNumber evidence="15">2.1.1.13</ecNumber>
    </recommendedName>
    <alternativeName>
        <fullName evidence="15">5-methyltetrahydrofolate--homocysteine methyltransferase</fullName>
    </alternativeName>
</protein>
<dbReference type="EMBL" id="UXUI01008827">
    <property type="protein sequence ID" value="VDD92473.1"/>
    <property type="molecule type" value="Genomic_DNA"/>
</dbReference>
<organism evidence="26">
    <name type="scientific">Enterobius vermicularis</name>
    <name type="common">Human pinworm</name>
    <dbReference type="NCBI Taxonomy" id="51028"/>
    <lineage>
        <taxon>Eukaryota</taxon>
        <taxon>Metazoa</taxon>
        <taxon>Ecdysozoa</taxon>
        <taxon>Nematoda</taxon>
        <taxon>Chromadorea</taxon>
        <taxon>Rhabditida</taxon>
        <taxon>Spirurina</taxon>
        <taxon>Oxyuridomorpha</taxon>
        <taxon>Oxyuroidea</taxon>
        <taxon>Oxyuridae</taxon>
        <taxon>Enterobius</taxon>
    </lineage>
</organism>
<dbReference type="InterPro" id="IPR011822">
    <property type="entry name" value="MetH"/>
</dbReference>
<dbReference type="GO" id="GO:0031419">
    <property type="term" value="F:cobalamin binding"/>
    <property type="evidence" value="ECO:0007669"/>
    <property type="project" value="UniProtKB-UniRule"/>
</dbReference>
<evidence type="ECO:0000256" key="6">
    <source>
        <dbReference type="ARBA" id="ARBA00022605"/>
    </source>
</evidence>
<feature type="binding site" evidence="17">
    <location>
        <position position="813"/>
    </location>
    <ligand>
        <name>methylcob(III)alamin</name>
        <dbReference type="ChEBI" id="CHEBI:28115"/>
    </ligand>
</feature>
<evidence type="ECO:0000256" key="7">
    <source>
        <dbReference type="ARBA" id="ARBA00022628"/>
    </source>
</evidence>
<dbReference type="GO" id="GO:0032259">
    <property type="term" value="P:methylation"/>
    <property type="evidence" value="ECO:0007669"/>
    <property type="project" value="UniProtKB-KW"/>
</dbReference>
<dbReference type="SUPFAM" id="SSF52242">
    <property type="entry name" value="Cobalamin (vitamin B12)-binding domain"/>
    <property type="match status" value="1"/>
</dbReference>
<keyword evidence="13 15" id="KW-0486">Methionine biosynthesis</keyword>
<dbReference type="InterPro" id="IPR004223">
    <property type="entry name" value="VitB12-dep_Met_synth_activ_dom"/>
</dbReference>
<keyword evidence="14 15" id="KW-0170">Cobalt</keyword>
<dbReference type="InterPro" id="IPR036724">
    <property type="entry name" value="Cobalamin-bd_sf"/>
</dbReference>
<dbReference type="GO" id="GO:0008705">
    <property type="term" value="F:methionine synthase activity"/>
    <property type="evidence" value="ECO:0007669"/>
    <property type="project" value="UniProtKB-UniRule"/>
</dbReference>
<dbReference type="CDD" id="cd00740">
    <property type="entry name" value="MeTr"/>
    <property type="match status" value="1"/>
</dbReference>
<feature type="binding site" evidence="17">
    <location>
        <position position="693"/>
    </location>
    <ligand>
        <name>methylcob(III)alamin</name>
        <dbReference type="ChEBI" id="CHEBI:28115"/>
    </ligand>
</feature>
<dbReference type="Gene3D" id="1.10.1240.10">
    <property type="entry name" value="Methionine synthase domain"/>
    <property type="match status" value="1"/>
</dbReference>
<dbReference type="InterPro" id="IPR036594">
    <property type="entry name" value="Meth_synthase_dom"/>
</dbReference>
<name>A0A158QB06_ENTVE</name>
<comment type="domain">
    <text evidence="15">Modular enzyme with four functionally distinct domains. The isolated Hcy-binding domain catalyzes methyl transfer from free methylcobalamin to homocysteine. The Hcy-binding domain in association with the pterin-binding domain catalyzes the methylation of cob(I)alamin by methyltetrahydrofolate and the methylation of homocysteine. The B12-binding domain binds the cofactor. The AdoMet activation domain binds S-adenosyl-L-methionine. Under aerobic conditions cob(I)alamin can be converted to inactive cob(II)alamin. Reductive methylation by S-adenosyl-L-methionine and flavodoxin regenerates methylcobalamin.</text>
</comment>
<dbReference type="STRING" id="51028.A0A158QB06"/>
<evidence type="ECO:0000256" key="11">
    <source>
        <dbReference type="ARBA" id="ARBA00022737"/>
    </source>
</evidence>
<dbReference type="OrthoDB" id="261426at2759"/>
<comment type="catalytic activity">
    <reaction evidence="15">
        <text>(6S)-5-methyl-5,6,7,8-tetrahydrofolate + L-homocysteine = (6S)-5,6,7,8-tetrahydrofolate + L-methionine</text>
        <dbReference type="Rhea" id="RHEA:11172"/>
        <dbReference type="ChEBI" id="CHEBI:18608"/>
        <dbReference type="ChEBI" id="CHEBI:57453"/>
        <dbReference type="ChEBI" id="CHEBI:57844"/>
        <dbReference type="ChEBI" id="CHEBI:58199"/>
        <dbReference type="EC" id="2.1.1.13"/>
    </reaction>
</comment>
<keyword evidence="5 15" id="KW-0489">Methyltransferase</keyword>
<evidence type="ECO:0000259" key="22">
    <source>
        <dbReference type="PROSITE" id="PS51332"/>
    </source>
</evidence>
<feature type="binding site" evidence="17">
    <location>
        <position position="963"/>
    </location>
    <ligand>
        <name>S-adenosyl-L-methionine</name>
        <dbReference type="ChEBI" id="CHEBI:59789"/>
    </ligand>
</feature>
<reference evidence="24 25" key="2">
    <citation type="submission" date="2018-10" db="EMBL/GenBank/DDBJ databases">
        <authorList>
            <consortium name="Pathogen Informatics"/>
        </authorList>
    </citation>
    <scope>NUCLEOTIDE SEQUENCE [LARGE SCALE GENOMIC DNA]</scope>
</reference>
<dbReference type="Gene3D" id="3.20.20.330">
    <property type="entry name" value="Homocysteine-binding-like domain"/>
    <property type="match status" value="1"/>
</dbReference>
<keyword evidence="12 15" id="KW-0862">Zinc</keyword>
<dbReference type="InterPro" id="IPR036589">
    <property type="entry name" value="HCY_dom_sf"/>
</dbReference>
<evidence type="ECO:0000256" key="16">
    <source>
        <dbReference type="PIRSR" id="PIRSR000381-1"/>
    </source>
</evidence>
<dbReference type="Gene3D" id="3.20.20.20">
    <property type="entry name" value="Dihydropteroate synthase-like"/>
    <property type="match status" value="1"/>
</dbReference>
<evidence type="ECO:0000259" key="19">
    <source>
        <dbReference type="PROSITE" id="PS50970"/>
    </source>
</evidence>
<gene>
    <name evidence="24" type="ORF">EVEC_LOCUS7224</name>
</gene>
<feature type="binding site" evidence="17">
    <location>
        <position position="1157"/>
    </location>
    <ligand>
        <name>S-adenosyl-L-methionine</name>
        <dbReference type="ChEBI" id="CHEBI:59789"/>
    </ligand>
</feature>
<feature type="binding site" evidence="16 18">
    <location>
        <position position="306"/>
    </location>
    <ligand>
        <name>Zn(2+)</name>
        <dbReference type="ChEBI" id="CHEBI:29105"/>
    </ligand>
</feature>
<evidence type="ECO:0000256" key="10">
    <source>
        <dbReference type="ARBA" id="ARBA00022723"/>
    </source>
</evidence>
<keyword evidence="7 15" id="KW-0846">Cobalamin</keyword>
<dbReference type="EC" id="2.1.1.13" evidence="15"/>
<dbReference type="Pfam" id="PF00809">
    <property type="entry name" value="Pterin_bind"/>
    <property type="match status" value="1"/>
</dbReference>
<evidence type="ECO:0000256" key="15">
    <source>
        <dbReference type="PIRNR" id="PIRNR000381"/>
    </source>
</evidence>
<evidence type="ECO:0000256" key="17">
    <source>
        <dbReference type="PIRSR" id="PIRSR000381-2"/>
    </source>
</evidence>
<dbReference type="Pfam" id="PF02310">
    <property type="entry name" value="B12-binding"/>
    <property type="match status" value="1"/>
</dbReference>
<dbReference type="NCBIfam" id="TIGR02082">
    <property type="entry name" value="metH"/>
    <property type="match status" value="1"/>
</dbReference>
<evidence type="ECO:0000256" key="13">
    <source>
        <dbReference type="ARBA" id="ARBA00023167"/>
    </source>
</evidence>
<dbReference type="SMART" id="SM01018">
    <property type="entry name" value="B12-binding_2"/>
    <property type="match status" value="1"/>
</dbReference>
<dbReference type="PROSITE" id="PS50972">
    <property type="entry name" value="PTERIN_BINDING"/>
    <property type="match status" value="1"/>
</dbReference>
<dbReference type="GO" id="GO:0050667">
    <property type="term" value="P:homocysteine metabolic process"/>
    <property type="evidence" value="ECO:0007669"/>
    <property type="project" value="TreeGrafter"/>
</dbReference>
<evidence type="ECO:0000313" key="26">
    <source>
        <dbReference type="WBParaSite" id="EVEC_0000774001-mRNA-1"/>
    </source>
</evidence>
<dbReference type="Pfam" id="PF02574">
    <property type="entry name" value="S-methyl_trans"/>
    <property type="match status" value="1"/>
</dbReference>
<dbReference type="InterPro" id="IPR006158">
    <property type="entry name" value="Cobalamin-bd"/>
</dbReference>
<feature type="binding site" evidence="17">
    <location>
        <position position="817"/>
    </location>
    <ligand>
        <name>methylcob(III)alamin</name>
        <dbReference type="ChEBI" id="CHEBI:28115"/>
    </ligand>
</feature>
<dbReference type="InterPro" id="IPR033706">
    <property type="entry name" value="Met_synthase_B12-bd"/>
</dbReference>
<dbReference type="PROSITE" id="PS51332">
    <property type="entry name" value="B12_BINDING"/>
    <property type="match status" value="1"/>
</dbReference>
<accession>A0A158QB06</accession>
<feature type="binding site" evidence="17">
    <location>
        <begin position="765"/>
        <end position="769"/>
    </location>
    <ligand>
        <name>methylcob(III)alamin</name>
        <dbReference type="ChEBI" id="CHEBI:28115"/>
    </ligand>
</feature>
<dbReference type="PIRSF" id="PIRSF000381">
    <property type="entry name" value="MetH"/>
    <property type="match status" value="1"/>
</dbReference>
<dbReference type="InterPro" id="IPR003759">
    <property type="entry name" value="Cbl-bd_cap"/>
</dbReference>
<dbReference type="SUPFAM" id="SSF51717">
    <property type="entry name" value="Dihydropteroate synthetase-like"/>
    <property type="match status" value="1"/>
</dbReference>
<evidence type="ECO:0000256" key="3">
    <source>
        <dbReference type="ARBA" id="ARBA00005178"/>
    </source>
</evidence>
<comment type="cofactor">
    <cofactor evidence="1 15 18">
        <name>Zn(2+)</name>
        <dbReference type="ChEBI" id="CHEBI:29105"/>
    </cofactor>
</comment>
<evidence type="ECO:0000256" key="18">
    <source>
        <dbReference type="PROSITE-ProRule" id="PRU00333"/>
    </source>
</evidence>
<evidence type="ECO:0000256" key="12">
    <source>
        <dbReference type="ARBA" id="ARBA00022833"/>
    </source>
</evidence>
<reference evidence="26" key="1">
    <citation type="submission" date="2016-04" db="UniProtKB">
        <authorList>
            <consortium name="WormBaseParasite"/>
        </authorList>
    </citation>
    <scope>IDENTIFICATION</scope>
</reference>
<evidence type="ECO:0000256" key="2">
    <source>
        <dbReference type="ARBA" id="ARBA00001956"/>
    </source>
</evidence>
<dbReference type="Pfam" id="PF02965">
    <property type="entry name" value="Met_synt_B12"/>
    <property type="match status" value="1"/>
</dbReference>
<dbReference type="FunFam" id="3.40.50.280:FF:000001">
    <property type="entry name" value="Methionine synthase"/>
    <property type="match status" value="1"/>
</dbReference>
<dbReference type="InterPro" id="IPR037010">
    <property type="entry name" value="VitB12-dep_Met_synth_activ_sf"/>
</dbReference>
<feature type="binding site" description="axial binding residue" evidence="16">
    <location>
        <position position="768"/>
    </location>
    <ligand>
        <name>methylcob(III)alamin</name>
        <dbReference type="ChEBI" id="CHEBI:28115"/>
    </ligand>
    <ligandPart>
        <name>Co</name>
        <dbReference type="ChEBI" id="CHEBI:27638"/>
    </ligandPart>
</feature>
<evidence type="ECO:0000256" key="8">
    <source>
        <dbReference type="ARBA" id="ARBA00022679"/>
    </source>
</evidence>
<dbReference type="WBParaSite" id="EVEC_0000774001-mRNA-1">
    <property type="protein sequence ID" value="EVEC_0000774001-mRNA-1"/>
    <property type="gene ID" value="EVEC_0000774001"/>
</dbReference>
<dbReference type="PANTHER" id="PTHR45833">
    <property type="entry name" value="METHIONINE SYNTHASE"/>
    <property type="match status" value="1"/>
</dbReference>
<feature type="domain" description="Hcy-binding" evidence="19">
    <location>
        <begin position="8"/>
        <end position="321"/>
    </location>
</feature>
<sequence length="1247" mass="138763">MTRKDEIFNAICETAKQRIMVIDGAMGTMIQREKLVEEDFRGNILQDHPKPLKGNNDLLSMTRPDIIYKVHKKYLDAGCDFIETNTFSSTTIAQADYGCEHLVEELNRQSAKLARRAADEVTNETGIRRFVCGSIGPTNKTLSISPSVERPDYRNITFQELVTAYKVQAKNLIDGGVDVLLVETVFDTANAKAALFAIRLLFEEEGLPEIPVFLSGTIVDLSGRTLSGQTEEAFLISTSQGQALAKGLNCALGAKEMRPFIETVSKNTTSLVICYPNAEYEETPENMARNILSFAEDGFVNIVGGCCGTTPEHIRAIADIVKGVRPRIPPESVHSGLMALSGLEPMFIGPHTNFVNIGERCNVAGSRRFCNLIKKDDYEAGIKIAREQVDNGAQILDVNFDDGLLDGPHVMGKFLRFLSSEPDVARVPLCIDSSNFAVIVAALESCQGKCIVNSVSLKEGEEVFLNHAKTVKRYGAALIVMAFDEEGQATDVEKKFQICKRSYKLLVEKAGFATSDIIFDPNILTIATGMSEHATYAINYMDAVKLIKEHLPGCFVSGGISNLSFSFRGMDQIREAMHSVFLFHAIKAGLDMGIVNAGALPVYSDIQPDLLQLCEDLIWNKDPEATEKMLALAHNLRLKGKKTIAETSSWRSLDVEKRIEYALVKGIDEYIVDDVEEARTNTTKYPRPLNVIEQPLMSGMAVVGDLFGSGKMFLPQVIKSARVMKKAVAHLIPFMEADKKKNISEGSSQLEDIYQGTMVLATVKGDVHDIGKNIVAVVLRCNNFRVIDLGIMTPCEKIIKTAIEEKADFIGCSGLITPSLDEMIHVAREMEKTKLGIPLLVGGATTSKMHTAVKLAPCYGQPVIHCLDASKTVLVCSSLCDKKIREEFIESIKEEYEEVRNEYYESLRERRFITLETARKRKLMIDYSNYLLQYKMIFSAKPSYTGTKAYQNIDLEKIIPFIDWKPFFDVWQIRGKYPNRNYPRIFEDSSIGAEALKLFNEAQEMLGTIVRGQTIKASAVVGFFPCSAFGDDIFIFDPKSKLHCATLHGLRQQSDRTESQPCLCISDFVAPGDGTCPTDYIGAVACTAGIGVKELCEKYEKEYDDYKSIMIKALADRLSEALSEYLHMKVRREFWGYSSEEKISPADMISLNYCGIRPAPGYPTQPDHTEKLIVWDLLKAEELAGIRLTEGLAMDPASSVSALYFSHPDSQYFAVGKIDRDQVNDYALRKKLSVQEIEKWLAPILGY</sequence>
<dbReference type="InterPro" id="IPR050554">
    <property type="entry name" value="Met_Synthase/Corrinoid"/>
</dbReference>
<dbReference type="Gene3D" id="1.10.288.10">
    <property type="entry name" value="Cobalamin-dependent Methionine Synthase, domain 2"/>
    <property type="match status" value="1"/>
</dbReference>
<dbReference type="FunFam" id="1.10.1240.10:FF:000001">
    <property type="entry name" value="Methionine synthase"/>
    <property type="match status" value="1"/>
</dbReference>
<dbReference type="NCBIfam" id="NF007024">
    <property type="entry name" value="PRK09490.1"/>
    <property type="match status" value="1"/>
</dbReference>
<evidence type="ECO:0000256" key="5">
    <source>
        <dbReference type="ARBA" id="ARBA00022603"/>
    </source>
</evidence>
<keyword evidence="8 15" id="KW-0808">Transferase</keyword>
<evidence type="ECO:0000256" key="4">
    <source>
        <dbReference type="ARBA" id="ARBA00010398"/>
    </source>
</evidence>
<keyword evidence="11" id="KW-0677">Repeat</keyword>
<evidence type="ECO:0000256" key="9">
    <source>
        <dbReference type="ARBA" id="ARBA00022691"/>
    </source>
</evidence>
<keyword evidence="9 15" id="KW-0949">S-adenosyl-L-methionine</keyword>
<feature type="binding site" evidence="17">
    <location>
        <position position="869"/>
    </location>
    <ligand>
        <name>methylcob(III)alamin</name>
        <dbReference type="ChEBI" id="CHEBI:28115"/>
    </ligand>
</feature>
<dbReference type="GO" id="GO:0046653">
    <property type="term" value="P:tetrahydrofolate metabolic process"/>
    <property type="evidence" value="ECO:0007669"/>
    <property type="project" value="TreeGrafter"/>
</dbReference>
<dbReference type="GO" id="GO:0008270">
    <property type="term" value="F:zinc ion binding"/>
    <property type="evidence" value="ECO:0007669"/>
    <property type="project" value="UniProtKB-UniRule"/>
</dbReference>
<feature type="domain" description="B12-binding" evidence="22">
    <location>
        <begin position="755"/>
        <end position="890"/>
    </location>
</feature>
<dbReference type="Gene3D" id="3.40.50.280">
    <property type="entry name" value="Cobalamin-binding domain"/>
    <property type="match status" value="1"/>
</dbReference>
<comment type="cofactor">
    <cofactor evidence="2 15 16">
        <name>methylcob(III)alamin</name>
        <dbReference type="ChEBI" id="CHEBI:28115"/>
    </cofactor>
</comment>
<evidence type="ECO:0000259" key="21">
    <source>
        <dbReference type="PROSITE" id="PS50974"/>
    </source>
</evidence>
<feature type="domain" description="Pterin-binding" evidence="20">
    <location>
        <begin position="354"/>
        <end position="615"/>
    </location>
</feature>
<feature type="binding site" evidence="17">
    <location>
        <begin position="1212"/>
        <end position="1213"/>
    </location>
    <ligand>
        <name>S-adenosyl-L-methionine</name>
        <dbReference type="ChEBI" id="CHEBI:59789"/>
    </ligand>
</feature>
<comment type="function">
    <text evidence="15">Catalyzes the transfer of a methyl group from methyl-cobalamin to homocysteine, yielding enzyme-bound cob(I)alamin and methionine. Subsequently, remethylates the cofactor using methyltetrahydrofolate.</text>
</comment>
<dbReference type="UniPathway" id="UPA00051">
    <property type="reaction ID" value="UER00081"/>
</dbReference>
<dbReference type="PROSITE" id="PS51337">
    <property type="entry name" value="B12_BINDING_NTER"/>
    <property type="match status" value="1"/>
</dbReference>
<dbReference type="SUPFAM" id="SSF56507">
    <property type="entry name" value="Methionine synthase activation domain-like"/>
    <property type="match status" value="1"/>
</dbReference>
<dbReference type="SUPFAM" id="SSF82282">
    <property type="entry name" value="Homocysteine S-methyltransferase"/>
    <property type="match status" value="1"/>
</dbReference>
<dbReference type="InterPro" id="IPR000489">
    <property type="entry name" value="Pterin-binding_dom"/>
</dbReference>
<evidence type="ECO:0000256" key="14">
    <source>
        <dbReference type="ARBA" id="ARBA00023285"/>
    </source>
</evidence>
<evidence type="ECO:0000259" key="20">
    <source>
        <dbReference type="PROSITE" id="PS50972"/>
    </source>
</evidence>
<dbReference type="Pfam" id="PF02607">
    <property type="entry name" value="B12-binding_2"/>
    <property type="match status" value="1"/>
</dbReference>
<feature type="domain" description="B12-binding N-terminal" evidence="23">
    <location>
        <begin position="646"/>
        <end position="743"/>
    </location>
</feature>
<dbReference type="FunFam" id="3.20.20.330:FF:000001">
    <property type="entry name" value="Methionine synthase"/>
    <property type="match status" value="1"/>
</dbReference>
<evidence type="ECO:0000313" key="25">
    <source>
        <dbReference type="Proteomes" id="UP000274131"/>
    </source>
</evidence>
<feature type="binding site" evidence="16 18">
    <location>
        <position position="250"/>
    </location>
    <ligand>
        <name>Zn(2+)</name>
        <dbReference type="ChEBI" id="CHEBI:29105"/>
    </ligand>
</feature>
<dbReference type="GO" id="GO:0005829">
    <property type="term" value="C:cytosol"/>
    <property type="evidence" value="ECO:0007669"/>
    <property type="project" value="TreeGrafter"/>
</dbReference>
<dbReference type="InterPro" id="IPR003726">
    <property type="entry name" value="HCY_dom"/>
</dbReference>
<keyword evidence="10 15" id="KW-0479">Metal-binding</keyword>
<comment type="pathway">
    <text evidence="3 15">Amino-acid biosynthesis; L-methionine biosynthesis via de novo pathway; L-methionine from L-homocysteine (MetH route): step 1/1.</text>
</comment>
<feature type="domain" description="AdoMet activation" evidence="21">
    <location>
        <begin position="906"/>
        <end position="1247"/>
    </location>
</feature>